<reference evidence="2 3" key="1">
    <citation type="submission" date="2019-01" db="EMBL/GenBank/DDBJ databases">
        <title>A draft genome assembly of the solar-powered sea slug Elysia chlorotica.</title>
        <authorList>
            <person name="Cai H."/>
            <person name="Li Q."/>
            <person name="Fang X."/>
            <person name="Li J."/>
            <person name="Curtis N.E."/>
            <person name="Altenburger A."/>
            <person name="Shibata T."/>
            <person name="Feng M."/>
            <person name="Maeda T."/>
            <person name="Schwartz J.A."/>
            <person name="Shigenobu S."/>
            <person name="Lundholm N."/>
            <person name="Nishiyama T."/>
            <person name="Yang H."/>
            <person name="Hasebe M."/>
            <person name="Li S."/>
            <person name="Pierce S.K."/>
            <person name="Wang J."/>
        </authorList>
    </citation>
    <scope>NUCLEOTIDE SEQUENCE [LARGE SCALE GENOMIC DNA]</scope>
    <source>
        <strain evidence="2">EC2010</strain>
        <tissue evidence="2">Whole organism of an adult</tissue>
    </source>
</reference>
<proteinExistence type="predicted"/>
<gene>
    <name evidence="2" type="ORF">EGW08_008612</name>
</gene>
<dbReference type="OrthoDB" id="10569014at2759"/>
<protein>
    <submittedName>
        <fullName evidence="2">Uncharacterized protein</fullName>
    </submittedName>
</protein>
<feature type="compositionally biased region" description="Polar residues" evidence="1">
    <location>
        <begin position="327"/>
        <end position="338"/>
    </location>
</feature>
<feature type="compositionally biased region" description="Polar residues" evidence="1">
    <location>
        <begin position="61"/>
        <end position="76"/>
    </location>
</feature>
<feature type="region of interest" description="Disordered" evidence="1">
    <location>
        <begin position="204"/>
        <end position="228"/>
    </location>
</feature>
<feature type="region of interest" description="Disordered" evidence="1">
    <location>
        <begin position="94"/>
        <end position="128"/>
    </location>
</feature>
<accession>A0A433TPZ3</accession>
<keyword evidence="3" id="KW-1185">Reference proteome</keyword>
<feature type="compositionally biased region" description="Basic and acidic residues" evidence="1">
    <location>
        <begin position="368"/>
        <end position="377"/>
    </location>
</feature>
<feature type="region of interest" description="Disordered" evidence="1">
    <location>
        <begin position="45"/>
        <end position="80"/>
    </location>
</feature>
<name>A0A433TPZ3_ELYCH</name>
<feature type="non-terminal residue" evidence="2">
    <location>
        <position position="1"/>
    </location>
</feature>
<dbReference type="Proteomes" id="UP000271974">
    <property type="component" value="Unassembled WGS sequence"/>
</dbReference>
<dbReference type="AlphaFoldDB" id="A0A433TPZ3"/>
<dbReference type="EMBL" id="RQTK01000236">
    <property type="protein sequence ID" value="RUS83644.1"/>
    <property type="molecule type" value="Genomic_DNA"/>
</dbReference>
<feature type="compositionally biased region" description="Gly residues" evidence="1">
    <location>
        <begin position="385"/>
        <end position="394"/>
    </location>
</feature>
<sequence>RVTPRLSTSCLESAARDGAAAPVIPFTPNDHTMFESLSSKGPKLVYTHTRQGTPDRKVGETTASTPMSTGPASPSLQEPRVIPRPSVTVVAQTRKPLSEEHPQNTPWEQGAPTSFTDSPGKTFQSRTSATSGMVFTDQPLKPNGVYKNSESNRGSVYENYNPAQGGVNGHVYRLDTESSAAPANNITRSNGISINIERVGDLASTKHTDSSRTEESSSSSTVLPDSFNNSSGYHGGYRVYRGKVYEITREIPIILPDSNGNARLSPSPATGITVSSSNSKPAHISTATASIIKSSPATNGTVSSTHAPPTDLSMQVPKALPAPKLNGKTSNGVIQVNNSPSSPDYDSPMTYEQLSPHQQQSFYREHRRPLDESRVSDGPELLTYIGGGQSSRRP</sequence>
<comment type="caution">
    <text evidence="2">The sequence shown here is derived from an EMBL/GenBank/DDBJ whole genome shotgun (WGS) entry which is preliminary data.</text>
</comment>
<feature type="compositionally biased region" description="Basic and acidic residues" evidence="1">
    <location>
        <begin position="204"/>
        <end position="215"/>
    </location>
</feature>
<feature type="non-terminal residue" evidence="2">
    <location>
        <position position="394"/>
    </location>
</feature>
<feature type="compositionally biased region" description="Low complexity" evidence="1">
    <location>
        <begin position="339"/>
        <end position="348"/>
    </location>
</feature>
<feature type="compositionally biased region" description="Low complexity" evidence="1">
    <location>
        <begin position="284"/>
        <end position="298"/>
    </location>
</feature>
<organism evidence="2 3">
    <name type="scientific">Elysia chlorotica</name>
    <name type="common">Eastern emerald elysia</name>
    <name type="synonym">Sea slug</name>
    <dbReference type="NCBI Taxonomy" id="188477"/>
    <lineage>
        <taxon>Eukaryota</taxon>
        <taxon>Metazoa</taxon>
        <taxon>Spiralia</taxon>
        <taxon>Lophotrochozoa</taxon>
        <taxon>Mollusca</taxon>
        <taxon>Gastropoda</taxon>
        <taxon>Heterobranchia</taxon>
        <taxon>Euthyneura</taxon>
        <taxon>Panpulmonata</taxon>
        <taxon>Sacoglossa</taxon>
        <taxon>Placobranchoidea</taxon>
        <taxon>Plakobranchidae</taxon>
        <taxon>Elysia</taxon>
    </lineage>
</organism>
<feature type="region of interest" description="Disordered" evidence="1">
    <location>
        <begin position="258"/>
        <end position="394"/>
    </location>
</feature>
<evidence type="ECO:0000313" key="3">
    <source>
        <dbReference type="Proteomes" id="UP000271974"/>
    </source>
</evidence>
<feature type="compositionally biased region" description="Polar residues" evidence="1">
    <location>
        <begin position="350"/>
        <end position="362"/>
    </location>
</feature>
<evidence type="ECO:0000256" key="1">
    <source>
        <dbReference type="SAM" id="MobiDB-lite"/>
    </source>
</evidence>
<evidence type="ECO:0000313" key="2">
    <source>
        <dbReference type="EMBL" id="RUS83644.1"/>
    </source>
</evidence>
<feature type="compositionally biased region" description="Polar residues" evidence="1">
    <location>
        <begin position="103"/>
        <end position="128"/>
    </location>
</feature>
<feature type="compositionally biased region" description="Polar residues" evidence="1">
    <location>
        <begin position="258"/>
        <end position="280"/>
    </location>
</feature>